<accession>A0A1B6PTP5</accession>
<dbReference type="Pfam" id="PF05498">
    <property type="entry name" value="RALF"/>
    <property type="match status" value="1"/>
</dbReference>
<dbReference type="InterPro" id="IPR008801">
    <property type="entry name" value="RALF"/>
</dbReference>
<evidence type="ECO:0000256" key="1">
    <source>
        <dbReference type="ARBA" id="ARBA00009178"/>
    </source>
</evidence>
<evidence type="ECO:0008006" key="8">
    <source>
        <dbReference type="Google" id="ProtNLM"/>
    </source>
</evidence>
<keyword evidence="7" id="KW-1185">Reference proteome</keyword>
<feature type="chain" id="PRO_5008589262" description="Rapid alkalinization factor 1" evidence="5">
    <location>
        <begin position="21"/>
        <end position="150"/>
    </location>
</feature>
<dbReference type="GO" id="GO:0005179">
    <property type="term" value="F:hormone activity"/>
    <property type="evidence" value="ECO:0007669"/>
    <property type="project" value="UniProtKB-KW"/>
</dbReference>
<proteinExistence type="inferred from homology"/>
<evidence type="ECO:0000313" key="7">
    <source>
        <dbReference type="Proteomes" id="UP000000768"/>
    </source>
</evidence>
<evidence type="ECO:0000256" key="4">
    <source>
        <dbReference type="ARBA" id="ARBA00023157"/>
    </source>
</evidence>
<evidence type="ECO:0000256" key="5">
    <source>
        <dbReference type="SAM" id="SignalP"/>
    </source>
</evidence>
<feature type="signal peptide" evidence="5">
    <location>
        <begin position="1"/>
        <end position="20"/>
    </location>
</feature>
<reference evidence="7" key="2">
    <citation type="journal article" date="2018" name="Plant J.">
        <title>The Sorghum bicolor reference genome: improved assembly, gene annotations, a transcriptome atlas, and signatures of genome organization.</title>
        <authorList>
            <person name="McCormick R.F."/>
            <person name="Truong S.K."/>
            <person name="Sreedasyam A."/>
            <person name="Jenkins J."/>
            <person name="Shu S."/>
            <person name="Sims D."/>
            <person name="Kennedy M."/>
            <person name="Amirebrahimi M."/>
            <person name="Weers B.D."/>
            <person name="McKinley B."/>
            <person name="Mattison A."/>
            <person name="Morishige D.T."/>
            <person name="Grimwood J."/>
            <person name="Schmutz J."/>
            <person name="Mullet J.E."/>
        </authorList>
    </citation>
    <scope>NUCLEOTIDE SEQUENCE [LARGE SCALE GENOMIC DNA]</scope>
    <source>
        <strain evidence="7">cv. BTx623</strain>
    </source>
</reference>
<name>A0A1B6PTP5_SORBI</name>
<dbReference type="InParanoid" id="A0A1B6PTP5"/>
<gene>
    <name evidence="6" type="ORF">SORBI_3005G204300</name>
</gene>
<dbReference type="GO" id="GO:0019722">
    <property type="term" value="P:calcium-mediated signaling"/>
    <property type="evidence" value="ECO:0000318"/>
    <property type="project" value="GO_Central"/>
</dbReference>
<dbReference type="PANTHER" id="PTHR33136">
    <property type="entry name" value="RAPID ALKALINIZATION FACTOR-LIKE"/>
    <property type="match status" value="1"/>
</dbReference>
<reference evidence="6 7" key="1">
    <citation type="journal article" date="2009" name="Nature">
        <title>The Sorghum bicolor genome and the diversification of grasses.</title>
        <authorList>
            <person name="Paterson A.H."/>
            <person name="Bowers J.E."/>
            <person name="Bruggmann R."/>
            <person name="Dubchak I."/>
            <person name="Grimwood J."/>
            <person name="Gundlach H."/>
            <person name="Haberer G."/>
            <person name="Hellsten U."/>
            <person name="Mitros T."/>
            <person name="Poliakov A."/>
            <person name="Schmutz J."/>
            <person name="Spannagl M."/>
            <person name="Tang H."/>
            <person name="Wang X."/>
            <person name="Wicker T."/>
            <person name="Bharti A.K."/>
            <person name="Chapman J."/>
            <person name="Feltus F.A."/>
            <person name="Gowik U."/>
            <person name="Grigoriev I.V."/>
            <person name="Lyons E."/>
            <person name="Maher C.A."/>
            <person name="Martis M."/>
            <person name="Narechania A."/>
            <person name="Otillar R.P."/>
            <person name="Penning B.W."/>
            <person name="Salamov A.A."/>
            <person name="Wang Y."/>
            <person name="Zhang L."/>
            <person name="Carpita N.C."/>
            <person name="Freeling M."/>
            <person name="Gingle A.R."/>
            <person name="Hash C.T."/>
            <person name="Keller B."/>
            <person name="Klein P."/>
            <person name="Kresovich S."/>
            <person name="McCann M.C."/>
            <person name="Ming R."/>
            <person name="Peterson D.G."/>
            <person name="Mehboob-ur-Rahman"/>
            <person name="Ware D."/>
            <person name="Westhoff P."/>
            <person name="Mayer K.F."/>
            <person name="Messing J."/>
            <person name="Rokhsar D.S."/>
        </authorList>
    </citation>
    <scope>NUCLEOTIDE SEQUENCE [LARGE SCALE GENOMIC DNA]</scope>
    <source>
        <strain evidence="7">cv. BTx623</strain>
    </source>
</reference>
<evidence type="ECO:0000256" key="2">
    <source>
        <dbReference type="ARBA" id="ARBA00022702"/>
    </source>
</evidence>
<dbReference type="AlphaFoldDB" id="A0A1B6PTP5"/>
<evidence type="ECO:0000313" key="6">
    <source>
        <dbReference type="EMBL" id="KXG29046.1"/>
    </source>
</evidence>
<protein>
    <recommendedName>
        <fullName evidence="8">Rapid alkalinization factor 1</fullName>
    </recommendedName>
</protein>
<organism evidence="6 7">
    <name type="scientific">Sorghum bicolor</name>
    <name type="common">Sorghum</name>
    <name type="synonym">Sorghum vulgare</name>
    <dbReference type="NCBI Taxonomy" id="4558"/>
    <lineage>
        <taxon>Eukaryota</taxon>
        <taxon>Viridiplantae</taxon>
        <taxon>Streptophyta</taxon>
        <taxon>Embryophyta</taxon>
        <taxon>Tracheophyta</taxon>
        <taxon>Spermatophyta</taxon>
        <taxon>Magnoliopsida</taxon>
        <taxon>Liliopsida</taxon>
        <taxon>Poales</taxon>
        <taxon>Poaceae</taxon>
        <taxon>PACMAD clade</taxon>
        <taxon>Panicoideae</taxon>
        <taxon>Andropogonodae</taxon>
        <taxon>Andropogoneae</taxon>
        <taxon>Sorghinae</taxon>
        <taxon>Sorghum</taxon>
    </lineage>
</organism>
<dbReference type="EMBL" id="CM000764">
    <property type="protein sequence ID" value="KXG29046.1"/>
    <property type="molecule type" value="Genomic_DNA"/>
</dbReference>
<keyword evidence="3 5" id="KW-0732">Signal</keyword>
<keyword evidence="4" id="KW-1015">Disulfide bond</keyword>
<dbReference type="Proteomes" id="UP000000768">
    <property type="component" value="Chromosome 5"/>
</dbReference>
<evidence type="ECO:0000256" key="3">
    <source>
        <dbReference type="ARBA" id="ARBA00022729"/>
    </source>
</evidence>
<sequence>MAAAKPLLVVIAFLLAAAAGVPLPDSGGEVPPFTLLPAEAEPPAVSFPDGGGRPPFPLLPADPAAAAGCRGPVGMCPASDEVRGLGARKGAAASTMSMSADPELVRRRVHHQQRDSVPCSRRGASYYNCRPGALANPYRRACSRIKNCHG</sequence>
<dbReference type="PANTHER" id="PTHR33136:SF32">
    <property type="entry name" value="PROTEIN RALF-LIKE 33"/>
    <property type="match status" value="1"/>
</dbReference>
<dbReference type="Gramene" id="KXG29046">
    <property type="protein sequence ID" value="KXG29046"/>
    <property type="gene ID" value="SORBI_3005G204300"/>
</dbReference>
<comment type="similarity">
    <text evidence="1">Belongs to the plant rapid alkalinization factor (RALF) family.</text>
</comment>
<dbReference type="OMA" id="HACSRIK"/>
<keyword evidence="2" id="KW-0372">Hormone</keyword>